<evidence type="ECO:0000256" key="1">
    <source>
        <dbReference type="SAM" id="MobiDB-lite"/>
    </source>
</evidence>
<evidence type="ECO:0000313" key="2">
    <source>
        <dbReference type="EMBL" id="GBF58403.1"/>
    </source>
</evidence>
<evidence type="ECO:0008006" key="4">
    <source>
        <dbReference type="Google" id="ProtNLM"/>
    </source>
</evidence>
<feature type="region of interest" description="Disordered" evidence="1">
    <location>
        <begin position="1"/>
        <end position="25"/>
    </location>
</feature>
<dbReference type="InterPro" id="IPR021747">
    <property type="entry name" value="DUF3313"/>
</dbReference>
<name>A0A2P2EBI9_9PROT</name>
<dbReference type="RefSeq" id="WP_108985265.1">
    <property type="nucleotide sequence ID" value="NZ_BFBR01000006.1"/>
</dbReference>
<dbReference type="Pfam" id="PF11769">
    <property type="entry name" value="DUF3313"/>
    <property type="match status" value="1"/>
</dbReference>
<accession>A0A2P2EBI9</accession>
<dbReference type="EMBL" id="BFBR01000006">
    <property type="protein sequence ID" value="GBF58403.1"/>
    <property type="molecule type" value="Genomic_DNA"/>
</dbReference>
<dbReference type="AlphaFoldDB" id="A0A2P2EBI9"/>
<keyword evidence="3" id="KW-1185">Reference proteome</keyword>
<protein>
    <recommendedName>
        <fullName evidence="4">DUF3313 domain-containing protein</fullName>
    </recommendedName>
</protein>
<feature type="region of interest" description="Disordered" evidence="1">
    <location>
        <begin position="261"/>
        <end position="291"/>
    </location>
</feature>
<sequence length="291" mass="30296">MMRHSPKVTTDGRKAEKKPRTTRTKQNAALVSLSALMVACTTLPDEQTPFRQNHPELTEASGFRAKILASPPPEPAIERGAALVIDPIRLSAEHATAAGITADQAAILKLALGRHVCTALSDQFDIVAADGAAQAASAYRLKAEISEVIATGRVGAAIGNATAMVSPLTGVRPPVGLGALTVQFELYDASGRATAAMLWRQKADVISSEASVSPIGDAYALTESAGTAFADLLSQPSKGSKAVKSLKPALLSKPDPACEGFGGSRARDALGLLPIPPLPPEVTERKRKPKP</sequence>
<proteinExistence type="predicted"/>
<organism evidence="2 3">
    <name type="scientific">Candidatus Phycosocius bacilliformis</name>
    <dbReference type="NCBI Taxonomy" id="1445552"/>
    <lineage>
        <taxon>Bacteria</taxon>
        <taxon>Pseudomonadati</taxon>
        <taxon>Pseudomonadota</taxon>
        <taxon>Alphaproteobacteria</taxon>
        <taxon>Caulobacterales</taxon>
        <taxon>Caulobacterales incertae sedis</taxon>
        <taxon>Candidatus Phycosocius</taxon>
    </lineage>
</organism>
<reference evidence="2" key="1">
    <citation type="journal article" date="2018" name="Genome Announc.">
        <title>Draft Genome Sequence of "Candidatus Phycosocius bacilliformis," an Alphaproteobacterial Ectosymbiont of the Hydrocarbon-Producing Green Alga Botryococcus braunii.</title>
        <authorList>
            <person name="Tanabe Y."/>
            <person name="Yamaguchi H."/>
            <person name="Watanabe M.M."/>
        </authorList>
    </citation>
    <scope>NUCLEOTIDE SEQUENCE [LARGE SCALE GENOMIC DNA]</scope>
    <source>
        <strain evidence="2">BOTRYCO-2</strain>
    </source>
</reference>
<evidence type="ECO:0000313" key="3">
    <source>
        <dbReference type="Proteomes" id="UP000245086"/>
    </source>
</evidence>
<gene>
    <name evidence="2" type="ORF">PbB2_02085</name>
</gene>
<comment type="caution">
    <text evidence="2">The sequence shown here is derived from an EMBL/GenBank/DDBJ whole genome shotgun (WGS) entry which is preliminary data.</text>
</comment>
<dbReference type="Proteomes" id="UP000245086">
    <property type="component" value="Unassembled WGS sequence"/>
</dbReference>
<dbReference type="OrthoDB" id="9819494at2"/>